<gene>
    <name evidence="2" type="ORF">CQW23_16352</name>
</gene>
<dbReference type="EMBL" id="MLFT02000007">
    <property type="protein sequence ID" value="PHT42327.1"/>
    <property type="molecule type" value="Genomic_DNA"/>
</dbReference>
<dbReference type="OrthoDB" id="1328553at2759"/>
<feature type="region of interest" description="Disordered" evidence="1">
    <location>
        <begin position="138"/>
        <end position="185"/>
    </location>
</feature>
<reference evidence="3" key="2">
    <citation type="journal article" date="2017" name="J. Anim. Genet.">
        <title>Multiple reference genome sequences of hot pepper reveal the massive evolution of plant disease resistance genes by retroduplication.</title>
        <authorList>
            <person name="Kim S."/>
            <person name="Park J."/>
            <person name="Yeom S.-I."/>
            <person name="Kim Y.-M."/>
            <person name="Seo E."/>
            <person name="Kim K.-T."/>
            <person name="Kim M.-S."/>
            <person name="Lee J.M."/>
            <person name="Cheong K."/>
            <person name="Shin H.-S."/>
            <person name="Kim S.-B."/>
            <person name="Han K."/>
            <person name="Lee J."/>
            <person name="Park M."/>
            <person name="Lee H.-A."/>
            <person name="Lee H.-Y."/>
            <person name="Lee Y."/>
            <person name="Oh S."/>
            <person name="Lee J.H."/>
            <person name="Choi E."/>
            <person name="Choi E."/>
            <person name="Lee S.E."/>
            <person name="Jeon J."/>
            <person name="Kim H."/>
            <person name="Choi G."/>
            <person name="Song H."/>
            <person name="Lee J."/>
            <person name="Lee S.-C."/>
            <person name="Kwon J.-K."/>
            <person name="Lee H.-Y."/>
            <person name="Koo N."/>
            <person name="Hong Y."/>
            <person name="Kim R.W."/>
            <person name="Kang W.-H."/>
            <person name="Huh J.H."/>
            <person name="Kang B.-C."/>
            <person name="Yang T.-J."/>
            <person name="Lee Y.-H."/>
            <person name="Bennetzen J.L."/>
            <person name="Choi D."/>
        </authorList>
    </citation>
    <scope>NUCLEOTIDE SEQUENCE [LARGE SCALE GENOMIC DNA]</scope>
    <source>
        <strain evidence="3">cv. PBC81</strain>
    </source>
</reference>
<dbReference type="PANTHER" id="PTHR33022:SF13">
    <property type="entry name" value="UBIQUITIN-LIKE PROTEASE FAMILY PROFILE DOMAIN-CONTAINING PROTEIN"/>
    <property type="match status" value="1"/>
</dbReference>
<dbReference type="AlphaFoldDB" id="A0A2G2WAS2"/>
<reference evidence="2 3" key="1">
    <citation type="journal article" date="2017" name="Genome Biol.">
        <title>New reference genome sequences of hot pepper reveal the massive evolution of plant disease-resistance genes by retroduplication.</title>
        <authorList>
            <person name="Kim S."/>
            <person name="Park J."/>
            <person name="Yeom S.I."/>
            <person name="Kim Y.M."/>
            <person name="Seo E."/>
            <person name="Kim K.T."/>
            <person name="Kim M.S."/>
            <person name="Lee J.M."/>
            <person name="Cheong K."/>
            <person name="Shin H.S."/>
            <person name="Kim S.B."/>
            <person name="Han K."/>
            <person name="Lee J."/>
            <person name="Park M."/>
            <person name="Lee H.A."/>
            <person name="Lee H.Y."/>
            <person name="Lee Y."/>
            <person name="Oh S."/>
            <person name="Lee J.H."/>
            <person name="Choi E."/>
            <person name="Choi E."/>
            <person name="Lee S.E."/>
            <person name="Jeon J."/>
            <person name="Kim H."/>
            <person name="Choi G."/>
            <person name="Song H."/>
            <person name="Lee J."/>
            <person name="Lee S.C."/>
            <person name="Kwon J.K."/>
            <person name="Lee H.Y."/>
            <person name="Koo N."/>
            <person name="Hong Y."/>
            <person name="Kim R.W."/>
            <person name="Kang W.H."/>
            <person name="Huh J.H."/>
            <person name="Kang B.C."/>
            <person name="Yang T.J."/>
            <person name="Lee Y.H."/>
            <person name="Bennetzen J.L."/>
            <person name="Choi D."/>
        </authorList>
    </citation>
    <scope>NUCLEOTIDE SEQUENCE [LARGE SCALE GENOMIC DNA]</scope>
    <source>
        <strain evidence="3">cv. PBC81</strain>
    </source>
</reference>
<sequence>MLSEIVAYRGYYAQAISCYNEVLRIDLVNTDRLAKRGNAYIEIDRVDEAMFLHNIGVSNSEITLPHIYLSPTLPPNKPYSGSKLCLEDVILLSTRASFAPMSAPPKHHFKPHLIPSRVPTPHPASQGLALASIVSRVPRHHNRHHHRSRARASPSPVVGLGAEDNEHREEESFKRDDPNANSPSAEELVKTFNIDRYPVRMQCDGATDLTDGKSIVYLYIALTILAFHVDVTATAEEHNIRVDNPSIASKDGKKVEPVSLGERKNYSFERFNISDEAPKKLTQLINDYSEWIANGLLKHHTDRDCGPFVVVYADYLSDGLQVPNDGIDAGLLCKRYTALL</sequence>
<accession>A0A2G2WAS2</accession>
<comment type="caution">
    <text evidence="2">The sequence shown here is derived from an EMBL/GenBank/DDBJ whole genome shotgun (WGS) entry which is preliminary data.</text>
</comment>
<name>A0A2G2WAS2_CAPBA</name>
<organism evidence="2 3">
    <name type="scientific">Capsicum baccatum</name>
    <name type="common">Peruvian pepper</name>
    <dbReference type="NCBI Taxonomy" id="33114"/>
    <lineage>
        <taxon>Eukaryota</taxon>
        <taxon>Viridiplantae</taxon>
        <taxon>Streptophyta</taxon>
        <taxon>Embryophyta</taxon>
        <taxon>Tracheophyta</taxon>
        <taxon>Spermatophyta</taxon>
        <taxon>Magnoliopsida</taxon>
        <taxon>eudicotyledons</taxon>
        <taxon>Gunneridae</taxon>
        <taxon>Pentapetalae</taxon>
        <taxon>asterids</taxon>
        <taxon>lamiids</taxon>
        <taxon>Solanales</taxon>
        <taxon>Solanaceae</taxon>
        <taxon>Solanoideae</taxon>
        <taxon>Capsiceae</taxon>
        <taxon>Capsicum</taxon>
    </lineage>
</organism>
<dbReference type="InterPro" id="IPR011990">
    <property type="entry name" value="TPR-like_helical_dom_sf"/>
</dbReference>
<evidence type="ECO:0000256" key="1">
    <source>
        <dbReference type="SAM" id="MobiDB-lite"/>
    </source>
</evidence>
<dbReference type="SUPFAM" id="SSF48452">
    <property type="entry name" value="TPR-like"/>
    <property type="match status" value="1"/>
</dbReference>
<protein>
    <submittedName>
        <fullName evidence="2">Uncharacterized protein</fullName>
    </submittedName>
</protein>
<evidence type="ECO:0000313" key="2">
    <source>
        <dbReference type="EMBL" id="PHT42327.1"/>
    </source>
</evidence>
<feature type="compositionally biased region" description="Basic and acidic residues" evidence="1">
    <location>
        <begin position="164"/>
        <end position="178"/>
    </location>
</feature>
<evidence type="ECO:0000313" key="3">
    <source>
        <dbReference type="Proteomes" id="UP000224567"/>
    </source>
</evidence>
<dbReference type="PANTHER" id="PTHR33022">
    <property type="entry name" value="DUF1985 DOMAIN-CONTAINING PROTEIN"/>
    <property type="match status" value="1"/>
</dbReference>
<dbReference type="Proteomes" id="UP000224567">
    <property type="component" value="Unassembled WGS sequence"/>
</dbReference>
<dbReference type="STRING" id="33114.A0A2G2WAS2"/>
<feature type="compositionally biased region" description="Basic residues" evidence="1">
    <location>
        <begin position="138"/>
        <end position="150"/>
    </location>
</feature>
<proteinExistence type="predicted"/>
<keyword evidence="3" id="KW-1185">Reference proteome</keyword>